<name>A0A183CVQ8_9BILA</name>
<sequence length="102" mass="11481">MLRFRIEELETLHPAAPLTLDLQLALQARLIAKRSQLPYPILYSIASSVCIFTITCILSVHYLFSLLIVLVLLLLSQVLRAPSSFHATQTTVEEPSPWACNF</sequence>
<proteinExistence type="predicted"/>
<evidence type="ECO:0000313" key="2">
    <source>
        <dbReference type="EMBL" id="VDK28287.1"/>
    </source>
</evidence>
<evidence type="ECO:0000313" key="3">
    <source>
        <dbReference type="Proteomes" id="UP000271098"/>
    </source>
</evidence>
<reference evidence="2 3" key="2">
    <citation type="submission" date="2018-11" db="EMBL/GenBank/DDBJ databases">
        <authorList>
            <consortium name="Pathogen Informatics"/>
        </authorList>
    </citation>
    <scope>NUCLEOTIDE SEQUENCE [LARGE SCALE GENOMIC DNA]</scope>
</reference>
<accession>A0A183CVQ8</accession>
<dbReference type="EMBL" id="UYRT01000509">
    <property type="protein sequence ID" value="VDK28287.1"/>
    <property type="molecule type" value="Genomic_DNA"/>
</dbReference>
<feature type="transmembrane region" description="Helical" evidence="1">
    <location>
        <begin position="42"/>
        <end position="75"/>
    </location>
</feature>
<keyword evidence="1" id="KW-0812">Transmembrane</keyword>
<dbReference type="WBParaSite" id="GPUH_0000054901-mRNA-1">
    <property type="protein sequence ID" value="GPUH_0000054901-mRNA-1"/>
    <property type="gene ID" value="GPUH_0000054901"/>
</dbReference>
<organism evidence="4">
    <name type="scientific">Gongylonema pulchrum</name>
    <dbReference type="NCBI Taxonomy" id="637853"/>
    <lineage>
        <taxon>Eukaryota</taxon>
        <taxon>Metazoa</taxon>
        <taxon>Ecdysozoa</taxon>
        <taxon>Nematoda</taxon>
        <taxon>Chromadorea</taxon>
        <taxon>Rhabditida</taxon>
        <taxon>Spirurina</taxon>
        <taxon>Spiruromorpha</taxon>
        <taxon>Spiruroidea</taxon>
        <taxon>Gongylonematidae</taxon>
        <taxon>Gongylonema</taxon>
    </lineage>
</organism>
<gene>
    <name evidence="2" type="ORF">GPUH_LOCUS549</name>
</gene>
<evidence type="ECO:0000256" key="1">
    <source>
        <dbReference type="SAM" id="Phobius"/>
    </source>
</evidence>
<keyword evidence="1" id="KW-0472">Membrane</keyword>
<dbReference type="Proteomes" id="UP000271098">
    <property type="component" value="Unassembled WGS sequence"/>
</dbReference>
<keyword evidence="1" id="KW-1133">Transmembrane helix</keyword>
<keyword evidence="3" id="KW-1185">Reference proteome</keyword>
<dbReference type="AlphaFoldDB" id="A0A183CVQ8"/>
<reference evidence="4" key="1">
    <citation type="submission" date="2016-06" db="UniProtKB">
        <authorList>
            <consortium name="WormBaseParasite"/>
        </authorList>
    </citation>
    <scope>IDENTIFICATION</scope>
</reference>
<evidence type="ECO:0000313" key="4">
    <source>
        <dbReference type="WBParaSite" id="GPUH_0000054901-mRNA-1"/>
    </source>
</evidence>
<protein>
    <submittedName>
        <fullName evidence="4">Transmembrane protein</fullName>
    </submittedName>
</protein>